<reference evidence="3 4" key="1">
    <citation type="submission" date="2011-09" db="EMBL/GenBank/DDBJ databases">
        <authorList>
            <person name="Weinstock G."/>
            <person name="Sodergren E."/>
            <person name="Clifton S."/>
            <person name="Fulton L."/>
            <person name="Fulton B."/>
            <person name="Courtney L."/>
            <person name="Fronick C."/>
            <person name="Harrison M."/>
            <person name="Strong C."/>
            <person name="Farmer C."/>
            <person name="Delahaunty K."/>
            <person name="Markovic C."/>
            <person name="Hall O."/>
            <person name="Minx P."/>
            <person name="Tomlinson C."/>
            <person name="Mitreva M."/>
            <person name="Hou S."/>
            <person name="Chen J."/>
            <person name="Wollam A."/>
            <person name="Pepin K.H."/>
            <person name="Johnson M."/>
            <person name="Bhonagiri V."/>
            <person name="Zhang X."/>
            <person name="Suruliraj S."/>
            <person name="Warren W."/>
            <person name="Chinwalla A."/>
            <person name="Mardis E.R."/>
            <person name="Wilson R.K."/>
        </authorList>
    </citation>
    <scope>NUCLEOTIDE SEQUENCE [LARGE SCALE GENOMIC DNA]</scope>
    <source>
        <strain evidence="3 4">F0439</strain>
    </source>
</reference>
<gene>
    <name evidence="3" type="ORF">HMPREF9103_01284</name>
</gene>
<feature type="transmembrane region" description="Helical" evidence="1">
    <location>
        <begin position="114"/>
        <end position="134"/>
    </location>
</feature>
<feature type="transmembrane region" description="Helical" evidence="1">
    <location>
        <begin position="76"/>
        <end position="93"/>
    </location>
</feature>
<feature type="transmembrane region" description="Helical" evidence="1">
    <location>
        <begin position="34"/>
        <end position="56"/>
    </location>
</feature>
<dbReference type="eggNOG" id="ENOG502ZEG6">
    <property type="taxonomic scope" value="Bacteria"/>
</dbReference>
<accession>G9ZNI1</accession>
<proteinExistence type="predicted"/>
<protein>
    <recommendedName>
        <fullName evidence="2">DUF1648 domain-containing protein</fullName>
    </recommendedName>
</protein>
<keyword evidence="4" id="KW-1185">Reference proteome</keyword>
<dbReference type="Proteomes" id="UP000004625">
    <property type="component" value="Unassembled WGS sequence"/>
</dbReference>
<evidence type="ECO:0000259" key="2">
    <source>
        <dbReference type="Pfam" id="PF07853"/>
    </source>
</evidence>
<organism evidence="3 4">
    <name type="scientific">Lentilactobacillus parafarraginis F0439</name>
    <dbReference type="NCBI Taxonomy" id="797515"/>
    <lineage>
        <taxon>Bacteria</taxon>
        <taxon>Bacillati</taxon>
        <taxon>Bacillota</taxon>
        <taxon>Bacilli</taxon>
        <taxon>Lactobacillales</taxon>
        <taxon>Lactobacillaceae</taxon>
        <taxon>Lentilactobacillus</taxon>
    </lineage>
</organism>
<evidence type="ECO:0000313" key="3">
    <source>
        <dbReference type="EMBL" id="EHL98876.1"/>
    </source>
</evidence>
<dbReference type="HOGENOM" id="CLU_164682_0_0_9"/>
<feature type="transmembrane region" description="Helical" evidence="1">
    <location>
        <begin position="6"/>
        <end position="27"/>
    </location>
</feature>
<dbReference type="PATRIC" id="fig|797515.3.peg.1195"/>
<dbReference type="AlphaFoldDB" id="G9ZNI1"/>
<dbReference type="InterPro" id="IPR012867">
    <property type="entry name" value="DUF1648"/>
</dbReference>
<evidence type="ECO:0000256" key="1">
    <source>
        <dbReference type="SAM" id="Phobius"/>
    </source>
</evidence>
<keyword evidence="1" id="KW-0472">Membrane</keyword>
<sequence>MEWQGYSVLLDMFWLKKVISMNLSILISKSYGKLIAIHWVVTTISALTAIVFYPRLPTEVPTHFGFGTADSPGNKLSVFVLPIALILFGLVCSRRWIDRQYADLTIQNTLIKGLMMVLMVILWWGVAVVTMTYYRLAW</sequence>
<dbReference type="EMBL" id="AGEY01000057">
    <property type="protein sequence ID" value="EHL98876.1"/>
    <property type="molecule type" value="Genomic_DNA"/>
</dbReference>
<evidence type="ECO:0000313" key="4">
    <source>
        <dbReference type="Proteomes" id="UP000004625"/>
    </source>
</evidence>
<dbReference type="STRING" id="797515.HMPREF9103_01284"/>
<feature type="domain" description="DUF1648" evidence="2">
    <location>
        <begin position="42"/>
        <end position="85"/>
    </location>
</feature>
<dbReference type="Pfam" id="PF07853">
    <property type="entry name" value="DUF1648"/>
    <property type="match status" value="1"/>
</dbReference>
<keyword evidence="1" id="KW-1133">Transmembrane helix</keyword>
<comment type="caution">
    <text evidence="3">The sequence shown here is derived from an EMBL/GenBank/DDBJ whole genome shotgun (WGS) entry which is preliminary data.</text>
</comment>
<name>G9ZNI1_9LACO</name>
<keyword evidence="1" id="KW-0812">Transmembrane</keyword>